<dbReference type="RefSeq" id="WP_160671922.1">
    <property type="nucleotide sequence ID" value="NZ_WTYN01000001.1"/>
</dbReference>
<organism evidence="1 2">
    <name type="scientific">Qipengyuania oceanensis</name>
    <dbReference type="NCBI Taxonomy" id="1463597"/>
    <lineage>
        <taxon>Bacteria</taxon>
        <taxon>Pseudomonadati</taxon>
        <taxon>Pseudomonadota</taxon>
        <taxon>Alphaproteobacteria</taxon>
        <taxon>Sphingomonadales</taxon>
        <taxon>Erythrobacteraceae</taxon>
        <taxon>Qipengyuania</taxon>
    </lineage>
</organism>
<protein>
    <recommendedName>
        <fullName evidence="3">Tetratricopeptide repeat protein</fullName>
    </recommendedName>
</protein>
<evidence type="ECO:0000313" key="2">
    <source>
        <dbReference type="Proteomes" id="UP000445582"/>
    </source>
</evidence>
<evidence type="ECO:0008006" key="3">
    <source>
        <dbReference type="Google" id="ProtNLM"/>
    </source>
</evidence>
<keyword evidence="2" id="KW-1185">Reference proteome</keyword>
<dbReference type="AlphaFoldDB" id="A0A844YB95"/>
<dbReference type="InterPro" id="IPR011990">
    <property type="entry name" value="TPR-like_helical_dom_sf"/>
</dbReference>
<evidence type="ECO:0000313" key="1">
    <source>
        <dbReference type="EMBL" id="MXO62236.1"/>
    </source>
</evidence>
<dbReference type="OrthoDB" id="7502877at2"/>
<dbReference type="EMBL" id="WTYN01000001">
    <property type="protein sequence ID" value="MXO62236.1"/>
    <property type="molecule type" value="Genomic_DNA"/>
</dbReference>
<reference evidence="1 2" key="1">
    <citation type="submission" date="2019-12" db="EMBL/GenBank/DDBJ databases">
        <title>Genomic-based taxomic classification of the family Erythrobacteraceae.</title>
        <authorList>
            <person name="Xu L."/>
        </authorList>
    </citation>
    <scope>NUCLEOTIDE SEQUENCE [LARGE SCALE GENOMIC DNA]</scope>
    <source>
        <strain evidence="1 2">MCCC 1A09965</strain>
    </source>
</reference>
<dbReference type="SUPFAM" id="SSF48452">
    <property type="entry name" value="TPR-like"/>
    <property type="match status" value="1"/>
</dbReference>
<dbReference type="Proteomes" id="UP000445582">
    <property type="component" value="Unassembled WGS sequence"/>
</dbReference>
<gene>
    <name evidence="1" type="ORF">GRI48_04340</name>
</gene>
<name>A0A844YB95_9SPHN</name>
<proteinExistence type="predicted"/>
<comment type="caution">
    <text evidence="1">The sequence shown here is derived from an EMBL/GenBank/DDBJ whole genome shotgun (WGS) entry which is preliminary data.</text>
</comment>
<dbReference type="Gene3D" id="1.25.40.10">
    <property type="entry name" value="Tetratricopeptide repeat domain"/>
    <property type="match status" value="1"/>
</dbReference>
<sequence length="213" mass="22955">MTQRDPTWSRLVPTPFRAEAAQISATLAFADGDVRRAGSEAARAVTASPADAQAIGLLATAMLLSGDAERTQRAFGLAGTLGWRDPVVQTYWLNARLQEGEARAAIDRFEAIVRGNPSFPATDRLLGALMADSEARGLLIERMGRRPYFARKLLAVDALALSAAVAQRADLLLDPGFEEQPLGCTIVEPMIEGLASRQMTGRARAVQERHCPV</sequence>
<accession>A0A844YB95</accession>